<name>A0A142JRQ5_9BURK</name>
<dbReference type="RefSeq" id="WP_062802595.1">
    <property type="nucleotide sequence ID" value="NZ_CP014845.1"/>
</dbReference>
<dbReference type="AlphaFoldDB" id="A0A142JRQ5"/>
<dbReference type="PANTHER" id="PTHR47893">
    <property type="entry name" value="REGULATORY PROTEIN PCHR"/>
    <property type="match status" value="1"/>
</dbReference>
<keyword evidence="3" id="KW-1185">Reference proteome</keyword>
<dbReference type="STRING" id="1796606.A2G96_23325"/>
<proteinExistence type="predicted"/>
<evidence type="ECO:0000313" key="2">
    <source>
        <dbReference type="EMBL" id="AMR80767.1"/>
    </source>
</evidence>
<dbReference type="PANTHER" id="PTHR47893:SF1">
    <property type="entry name" value="REGULATORY PROTEIN PCHR"/>
    <property type="match status" value="1"/>
</dbReference>
<feature type="domain" description="HTH araC/xylS-type" evidence="1">
    <location>
        <begin position="209"/>
        <end position="309"/>
    </location>
</feature>
<dbReference type="OrthoDB" id="185346at2"/>
<organism evidence="2 3">
    <name type="scientific">Cupriavidus nantongensis</name>
    <dbReference type="NCBI Taxonomy" id="1796606"/>
    <lineage>
        <taxon>Bacteria</taxon>
        <taxon>Pseudomonadati</taxon>
        <taxon>Pseudomonadota</taxon>
        <taxon>Betaproteobacteria</taxon>
        <taxon>Burkholderiales</taxon>
        <taxon>Burkholderiaceae</taxon>
        <taxon>Cupriavidus</taxon>
    </lineage>
</organism>
<dbReference type="GO" id="GO:0043565">
    <property type="term" value="F:sequence-specific DNA binding"/>
    <property type="evidence" value="ECO:0007669"/>
    <property type="project" value="InterPro"/>
</dbReference>
<dbReference type="EMBL" id="CP014845">
    <property type="protein sequence ID" value="AMR80767.1"/>
    <property type="molecule type" value="Genomic_DNA"/>
</dbReference>
<dbReference type="InterPro" id="IPR053142">
    <property type="entry name" value="PchR_regulatory_protein"/>
</dbReference>
<dbReference type="Pfam" id="PF12833">
    <property type="entry name" value="HTH_18"/>
    <property type="match status" value="1"/>
</dbReference>
<dbReference type="InterPro" id="IPR018060">
    <property type="entry name" value="HTH_AraC"/>
</dbReference>
<dbReference type="PROSITE" id="PS01124">
    <property type="entry name" value="HTH_ARAC_FAMILY_2"/>
    <property type="match status" value="1"/>
</dbReference>
<protein>
    <submittedName>
        <fullName evidence="2">AraC family transcriptional regulator</fullName>
    </submittedName>
</protein>
<gene>
    <name evidence="2" type="ORF">A2G96_23325</name>
</gene>
<evidence type="ECO:0000313" key="3">
    <source>
        <dbReference type="Proteomes" id="UP000075238"/>
    </source>
</evidence>
<dbReference type="GO" id="GO:0003700">
    <property type="term" value="F:DNA-binding transcription factor activity"/>
    <property type="evidence" value="ECO:0007669"/>
    <property type="project" value="InterPro"/>
</dbReference>
<accession>A0A142JRQ5</accession>
<sequence length="316" mass="35152">MTQLICPEFDEFEAALYGVQGRYVLRSRAQRDWRLKLIDLNGVAIMMGREGAPTAYSGIGMPDYFNIFIPLSGQQCTIVDGQAFDAQTVGWMAPDLMFHIVAERAASWLTVAISAPLVMHWVHTHADEFDATLLSNNLVCTGRRGVVALLTTIWRIMRVERDDPAQLRYPGAELAARTELVDLVFRAVLTMDEGAASIRQKPRHRQILSRALDLLSLIGETPIFVNDLCAAAEASERSVRNVFHRYLGMGPHRYLALYRMHAIRVALCNAAPGDTVSGICGRFGVWDFGRFAALYSAHFGVLPSQTLRARRASARA</sequence>
<dbReference type="Proteomes" id="UP000075238">
    <property type="component" value="Chromosome 2"/>
</dbReference>
<dbReference type="Gene3D" id="1.10.10.60">
    <property type="entry name" value="Homeodomain-like"/>
    <property type="match status" value="1"/>
</dbReference>
<dbReference type="KEGG" id="cnan:A2G96_23325"/>
<dbReference type="SMART" id="SM00342">
    <property type="entry name" value="HTH_ARAC"/>
    <property type="match status" value="1"/>
</dbReference>
<evidence type="ECO:0000259" key="1">
    <source>
        <dbReference type="PROSITE" id="PS01124"/>
    </source>
</evidence>
<reference evidence="2 3" key="1">
    <citation type="submission" date="2016-03" db="EMBL/GenBank/DDBJ databases">
        <title>Complete genome sequence of a novel chlorpyrifos degrading bacterium, Cupriavidus nantongensis sp. X1.</title>
        <authorList>
            <person name="Fang L."/>
        </authorList>
    </citation>
    <scope>NUCLEOTIDE SEQUENCE [LARGE SCALE GENOMIC DNA]</scope>
    <source>
        <strain evidence="2 3">X1</strain>
    </source>
</reference>